<dbReference type="InterPro" id="IPR024555">
    <property type="entry name" value="PX-associated"/>
</dbReference>
<dbReference type="InterPro" id="IPR024554">
    <property type="entry name" value="LEC1-like_C"/>
</dbReference>
<feature type="compositionally biased region" description="Basic and acidic residues" evidence="1">
    <location>
        <begin position="291"/>
        <end position="302"/>
    </location>
</feature>
<evidence type="ECO:0000256" key="1">
    <source>
        <dbReference type="SAM" id="MobiDB-lite"/>
    </source>
</evidence>
<dbReference type="GO" id="GO:0035091">
    <property type="term" value="F:phosphatidylinositol binding"/>
    <property type="evidence" value="ECO:0007669"/>
    <property type="project" value="InterPro"/>
</dbReference>
<dbReference type="SMART" id="SM00312">
    <property type="entry name" value="PX"/>
    <property type="match status" value="1"/>
</dbReference>
<dbReference type="Pfam" id="PF00787">
    <property type="entry name" value="PX"/>
    <property type="match status" value="1"/>
</dbReference>
<feature type="region of interest" description="Disordered" evidence="1">
    <location>
        <begin position="291"/>
        <end position="344"/>
    </location>
</feature>
<feature type="compositionally biased region" description="Acidic residues" evidence="1">
    <location>
        <begin position="870"/>
        <end position="881"/>
    </location>
</feature>
<feature type="compositionally biased region" description="Polar residues" evidence="1">
    <location>
        <begin position="937"/>
        <end position="958"/>
    </location>
</feature>
<dbReference type="SUPFAM" id="SSF64268">
    <property type="entry name" value="PX domain"/>
    <property type="match status" value="1"/>
</dbReference>
<proteinExistence type="predicted"/>
<organism evidence="3 4">
    <name type="scientific">Mycena pura</name>
    <dbReference type="NCBI Taxonomy" id="153505"/>
    <lineage>
        <taxon>Eukaryota</taxon>
        <taxon>Fungi</taxon>
        <taxon>Dikarya</taxon>
        <taxon>Basidiomycota</taxon>
        <taxon>Agaricomycotina</taxon>
        <taxon>Agaricomycetes</taxon>
        <taxon>Agaricomycetidae</taxon>
        <taxon>Agaricales</taxon>
        <taxon>Marasmiineae</taxon>
        <taxon>Mycenaceae</taxon>
        <taxon>Mycena</taxon>
    </lineage>
</organism>
<dbReference type="Proteomes" id="UP001219525">
    <property type="component" value="Unassembled WGS sequence"/>
</dbReference>
<dbReference type="Pfam" id="PF12825">
    <property type="entry name" value="DUF3818"/>
    <property type="match status" value="1"/>
</dbReference>
<keyword evidence="4" id="KW-1185">Reference proteome</keyword>
<protein>
    <recommendedName>
        <fullName evidence="2">PX domain-containing protein</fullName>
    </recommendedName>
</protein>
<accession>A0AAD6YT33</accession>
<evidence type="ECO:0000259" key="2">
    <source>
        <dbReference type="PROSITE" id="PS50195"/>
    </source>
</evidence>
<comment type="caution">
    <text evidence="3">The sequence shown here is derived from an EMBL/GenBank/DDBJ whole genome shotgun (WGS) entry which is preliminary data.</text>
</comment>
<feature type="region of interest" description="Disordered" evidence="1">
    <location>
        <begin position="870"/>
        <end position="958"/>
    </location>
</feature>
<dbReference type="AlphaFoldDB" id="A0AAD6YT33"/>
<dbReference type="InterPro" id="IPR001683">
    <property type="entry name" value="PX_dom"/>
</dbReference>
<dbReference type="CDD" id="cd06869">
    <property type="entry name" value="PX_UP2_fungi"/>
    <property type="match status" value="1"/>
</dbReference>
<dbReference type="EMBL" id="JARJCW010000002">
    <property type="protein sequence ID" value="KAJ7228597.1"/>
    <property type="molecule type" value="Genomic_DNA"/>
</dbReference>
<feature type="compositionally biased region" description="Low complexity" evidence="1">
    <location>
        <begin position="329"/>
        <end position="340"/>
    </location>
</feature>
<evidence type="ECO:0000313" key="3">
    <source>
        <dbReference type="EMBL" id="KAJ7228597.1"/>
    </source>
</evidence>
<dbReference type="InterPro" id="IPR047168">
    <property type="entry name" value="LEC1-like"/>
</dbReference>
<reference evidence="3" key="1">
    <citation type="submission" date="2023-03" db="EMBL/GenBank/DDBJ databases">
        <title>Massive genome expansion in bonnet fungi (Mycena s.s.) driven by repeated elements and novel gene families across ecological guilds.</title>
        <authorList>
            <consortium name="Lawrence Berkeley National Laboratory"/>
            <person name="Harder C.B."/>
            <person name="Miyauchi S."/>
            <person name="Viragh M."/>
            <person name="Kuo A."/>
            <person name="Thoen E."/>
            <person name="Andreopoulos B."/>
            <person name="Lu D."/>
            <person name="Skrede I."/>
            <person name="Drula E."/>
            <person name="Henrissat B."/>
            <person name="Morin E."/>
            <person name="Kohler A."/>
            <person name="Barry K."/>
            <person name="LaButti K."/>
            <person name="Morin E."/>
            <person name="Salamov A."/>
            <person name="Lipzen A."/>
            <person name="Mereny Z."/>
            <person name="Hegedus B."/>
            <person name="Baldrian P."/>
            <person name="Stursova M."/>
            <person name="Weitz H."/>
            <person name="Taylor A."/>
            <person name="Grigoriev I.V."/>
            <person name="Nagy L.G."/>
            <person name="Martin F."/>
            <person name="Kauserud H."/>
        </authorList>
    </citation>
    <scope>NUCLEOTIDE SEQUENCE</scope>
    <source>
        <strain evidence="3">9144</strain>
    </source>
</reference>
<feature type="region of interest" description="Disordered" evidence="1">
    <location>
        <begin position="1"/>
        <end position="58"/>
    </location>
</feature>
<dbReference type="PANTHER" id="PTHR47185">
    <property type="entry name" value="PX DOMAIN-CONTAINING PROTEIN YPR097W"/>
    <property type="match status" value="1"/>
</dbReference>
<feature type="domain" description="PX" evidence="2">
    <location>
        <begin position="234"/>
        <end position="383"/>
    </location>
</feature>
<dbReference type="Pfam" id="PF12828">
    <property type="entry name" value="PXB"/>
    <property type="match status" value="1"/>
</dbReference>
<dbReference type="PROSITE" id="PS50195">
    <property type="entry name" value="PX"/>
    <property type="match status" value="1"/>
</dbReference>
<sequence>MDAHNDPQPPPAPLSYRPRPTRQTPPLPQKVHQASLSDSQASPDPPQPLVSSPVSEFPPSDLTPLRAHYLKKSLIQLQFHHELDAVTSPGSNNLSSLSYLGPPFSPPPKNAPMLDLPFLRYMFRQFVLTFPFMASAPKNFYSDKLQPFMASVLARNISPTSPFDDGSEGSEQALRLKLLAKAERNLSLFFSSATKLAEKEEVVRLTQADLDRIASAAQKRQAKNLEAVKDIFEVNIVSVRTVVDKGRVRSRVHEEFIVRTRRSNFPDMFVSRRYGDFRALALELRKAYPGEDIRPPPVKDRTTVSAPPTATSPLSPAPTLSRQEIWDAPSSPSPQSQVQQNSRLAREKNRLTLRAYLHTLLANYTIASSPVLRSFLLSGPTTLSSEEMEDAGRREEADRIRDEGRKHFAREIASRVDGLREAVKSVKGDIMGKDGLTQIFATVKVTPNVCDLPSNYRAVLEWARMSLASTVFQTFVASDHASETFASLKRIHGLMPYLLFKAALKISNPMAMIRTILDLFLAQPFGGRSLLQRMFTGSLTEEVRAVQEEIEAVKEKVDDPMICEKIRQFVYAPREIQDMFKADAVAERMNLITVVLRSADEPFLSRAQMHRVAKAHRAHAAYLKHRETLADSDDDDGPHDEDGWLFEDLKVLANLYSRLRDREQLIELLFEGSTSELLKDMITIFYTPLAQVYKAASIADSLNDMQSFINDLIRTVEQTEELSQMDPTRTVQEFVNLVERHEQSFYHFVHKVHAKGEGLFDSLMRWIELFLTIVREGLGGPVSLEFLLPHTGQEREDILAEVDKVALYHYKLKVLYEDKLRRRFGKAHAGMMQSDADAEDEATKALVDGVAQEINFGELIQGDAIDLAAEETDDEDEESSEVESSSSESDDGSIDDSSEESSEDRTPVPTPPSVPTRVKTQQSSNFPPNPAHRRAEASSTTPTQTPGRQRSLSLKTSRSMTFLKDQLNQVSLARRSHDLPPVPPLPKSAVDAMSKPLPLSPSPMSSAEHFAAPSPASARPSPLKRKLKKKREETIKPPDLQHISRLLPIFKEMVRKPSWKFTSILILVFF</sequence>
<name>A0AAD6YT33_9AGAR</name>
<evidence type="ECO:0000313" key="4">
    <source>
        <dbReference type="Proteomes" id="UP001219525"/>
    </source>
</evidence>
<feature type="compositionally biased region" description="Acidic residues" evidence="1">
    <location>
        <begin position="888"/>
        <end position="902"/>
    </location>
</feature>
<feature type="compositionally biased region" description="Low complexity" evidence="1">
    <location>
        <begin position="993"/>
        <end position="1021"/>
    </location>
</feature>
<dbReference type="Gene3D" id="3.30.1520.10">
    <property type="entry name" value="Phox-like domain"/>
    <property type="match status" value="1"/>
</dbReference>
<dbReference type="PANTHER" id="PTHR47185:SF1">
    <property type="entry name" value="PX DOMAIN-CONTAINING PROTEIN YPR097W"/>
    <property type="match status" value="1"/>
</dbReference>
<dbReference type="InterPro" id="IPR036871">
    <property type="entry name" value="PX_dom_sf"/>
</dbReference>
<feature type="compositionally biased region" description="Low complexity" evidence="1">
    <location>
        <begin position="303"/>
        <end position="321"/>
    </location>
</feature>
<gene>
    <name evidence="3" type="ORF">GGX14DRAFT_413832</name>
</gene>
<feature type="region of interest" description="Disordered" evidence="1">
    <location>
        <begin position="973"/>
        <end position="1036"/>
    </location>
</feature>